<evidence type="ECO:0000313" key="1">
    <source>
        <dbReference type="EMBL" id="WAS91170.1"/>
    </source>
</evidence>
<protein>
    <submittedName>
        <fullName evidence="1">Uncharacterized protein</fullName>
    </submittedName>
</protein>
<sequence>MEIFMSIHSQSPCFLAILVGSTRVPGCDEEQRELEVDVAPYTGGAPALGAQPKGDAQQRWDAPMKALPEQRLAPRDSFLLAQWDQASPIHLRCAQ</sequence>
<reference evidence="1" key="1">
    <citation type="submission" date="2022-11" db="EMBL/GenBank/DDBJ databases">
        <title>Minimal conservation of predation-associated metabolite biosynthetic gene clusters underscores biosynthetic potential of Myxococcota including descriptions for ten novel species: Archangium lansinium sp. nov., Myxococcus landrumus sp. nov., Nannocystis bai.</title>
        <authorList>
            <person name="Ahearne A."/>
            <person name="Stevens C."/>
            <person name="Dowd S."/>
        </authorList>
    </citation>
    <scope>NUCLEOTIDE SEQUENCE</scope>
    <source>
        <strain evidence="1">Fl3</strain>
    </source>
</reference>
<name>A0ABY7GW19_9BACT</name>
<dbReference type="RefSeq" id="WP_269033534.1">
    <property type="nucleotide sequence ID" value="NZ_CP114040.1"/>
</dbReference>
<proteinExistence type="predicted"/>
<keyword evidence="2" id="KW-1185">Reference proteome</keyword>
<accession>A0ABY7GW19</accession>
<gene>
    <name evidence="1" type="ORF">O0S08_33705</name>
</gene>
<organism evidence="1 2">
    <name type="scientific">Nannocystis punicea</name>
    <dbReference type="NCBI Taxonomy" id="2995304"/>
    <lineage>
        <taxon>Bacteria</taxon>
        <taxon>Pseudomonadati</taxon>
        <taxon>Myxococcota</taxon>
        <taxon>Polyangia</taxon>
        <taxon>Nannocystales</taxon>
        <taxon>Nannocystaceae</taxon>
        <taxon>Nannocystis</taxon>
    </lineage>
</organism>
<dbReference type="Proteomes" id="UP001164459">
    <property type="component" value="Chromosome"/>
</dbReference>
<evidence type="ECO:0000313" key="2">
    <source>
        <dbReference type="Proteomes" id="UP001164459"/>
    </source>
</evidence>
<dbReference type="EMBL" id="CP114040">
    <property type="protein sequence ID" value="WAS91170.1"/>
    <property type="molecule type" value="Genomic_DNA"/>
</dbReference>